<dbReference type="PROSITE" id="PS50158">
    <property type="entry name" value="ZF_CCHC"/>
    <property type="match status" value="1"/>
</dbReference>
<dbReference type="EMBL" id="MN740609">
    <property type="protein sequence ID" value="QHU35468.1"/>
    <property type="molecule type" value="Genomic_DNA"/>
</dbReference>
<proteinExistence type="predicted"/>
<evidence type="ECO:0000259" key="1">
    <source>
        <dbReference type="PROSITE" id="PS50158"/>
    </source>
</evidence>
<dbReference type="GO" id="GO:0003676">
    <property type="term" value="F:nucleic acid binding"/>
    <property type="evidence" value="ECO:0007669"/>
    <property type="project" value="InterPro"/>
</dbReference>
<evidence type="ECO:0000313" key="2">
    <source>
        <dbReference type="EMBL" id="QHU35468.1"/>
    </source>
</evidence>
<feature type="domain" description="CCHC-type" evidence="1">
    <location>
        <begin position="69"/>
        <end position="82"/>
    </location>
</feature>
<protein>
    <recommendedName>
        <fullName evidence="1">CCHC-type domain-containing protein</fullName>
    </recommendedName>
</protein>
<dbReference type="InterPro" id="IPR001878">
    <property type="entry name" value="Znf_CCHC"/>
</dbReference>
<name>A0A6C0LZK1_9ZZZZ</name>
<reference evidence="2" key="1">
    <citation type="journal article" date="2020" name="Nature">
        <title>Giant virus diversity and host interactions through global metagenomics.</title>
        <authorList>
            <person name="Schulz F."/>
            <person name="Roux S."/>
            <person name="Paez-Espino D."/>
            <person name="Jungbluth S."/>
            <person name="Walsh D.A."/>
            <person name="Denef V.J."/>
            <person name="McMahon K.D."/>
            <person name="Konstantinidis K.T."/>
            <person name="Eloe-Fadrosh E.A."/>
            <person name="Kyrpides N.C."/>
            <person name="Woyke T."/>
        </authorList>
    </citation>
    <scope>NUCLEOTIDE SEQUENCE</scope>
    <source>
        <strain evidence="2">GVMAG-S-1029409-49</strain>
    </source>
</reference>
<dbReference type="GO" id="GO:0008270">
    <property type="term" value="F:zinc ion binding"/>
    <property type="evidence" value="ECO:0007669"/>
    <property type="project" value="InterPro"/>
</dbReference>
<dbReference type="Gene3D" id="4.10.60.10">
    <property type="entry name" value="Zinc finger, CCHC-type"/>
    <property type="match status" value="1"/>
</dbReference>
<dbReference type="AlphaFoldDB" id="A0A6C0LZK1"/>
<sequence length="170" mass="19248">MNMWCSYCKGNGDQRHTYLTCTRKDLKCSYCQSLGYRGGGHTVNQCYKNPDNVCGLCGRMGHKRDACVCETCGRPGHIKETCMTKRTWCPPKETSLECNYCGEIGHSETSQIGCPLLPINQRCLHCRDSNGEFLKGHTIETCREMALRSKYVPSSALFANDRWSLMKNKI</sequence>
<accession>A0A6C0LZK1</accession>
<organism evidence="2">
    <name type="scientific">viral metagenome</name>
    <dbReference type="NCBI Taxonomy" id="1070528"/>
    <lineage>
        <taxon>unclassified sequences</taxon>
        <taxon>metagenomes</taxon>
        <taxon>organismal metagenomes</taxon>
    </lineage>
</organism>